<evidence type="ECO:0000313" key="13">
    <source>
        <dbReference type="Proteomes" id="UP001595444"/>
    </source>
</evidence>
<evidence type="ECO:0000256" key="1">
    <source>
        <dbReference type="ARBA" id="ARBA00006540"/>
    </source>
</evidence>
<comment type="similarity">
    <text evidence="1 8 9">Belongs to the universal ribosomal protein uL3 family.</text>
</comment>
<feature type="region of interest" description="Disordered" evidence="11">
    <location>
        <begin position="225"/>
        <end position="256"/>
    </location>
</feature>
<gene>
    <name evidence="8 12" type="primary">rplC</name>
    <name evidence="12" type="ORF">ACFOKA_15755</name>
</gene>
<feature type="compositionally biased region" description="Low complexity" evidence="11">
    <location>
        <begin position="229"/>
        <end position="249"/>
    </location>
</feature>
<evidence type="ECO:0000256" key="4">
    <source>
        <dbReference type="ARBA" id="ARBA00022884"/>
    </source>
</evidence>
<proteinExistence type="inferred from homology"/>
<dbReference type="RefSeq" id="WP_194215681.1">
    <property type="nucleotide sequence ID" value="NZ_CP061205.1"/>
</dbReference>
<comment type="PTM">
    <text evidence="8">Methylated by PrmB.</text>
</comment>
<evidence type="ECO:0000256" key="8">
    <source>
        <dbReference type="HAMAP-Rule" id="MF_01325"/>
    </source>
</evidence>
<comment type="caution">
    <text evidence="12">The sequence shown here is derived from an EMBL/GenBank/DDBJ whole genome shotgun (WGS) entry which is preliminary data.</text>
</comment>
<dbReference type="InterPro" id="IPR019926">
    <property type="entry name" value="Ribosomal_uL3_CS"/>
</dbReference>
<evidence type="ECO:0000256" key="7">
    <source>
        <dbReference type="ARBA" id="ARBA00035243"/>
    </source>
</evidence>
<evidence type="ECO:0000256" key="6">
    <source>
        <dbReference type="ARBA" id="ARBA00023274"/>
    </source>
</evidence>
<dbReference type="NCBIfam" id="TIGR03625">
    <property type="entry name" value="L3_bact"/>
    <property type="match status" value="1"/>
</dbReference>
<keyword evidence="13" id="KW-1185">Reference proteome</keyword>
<keyword evidence="5 8" id="KW-0689">Ribosomal protein</keyword>
<dbReference type="HAMAP" id="MF_01325_B">
    <property type="entry name" value="Ribosomal_uL3_B"/>
    <property type="match status" value="1"/>
</dbReference>
<keyword evidence="3 8" id="KW-0699">rRNA-binding</keyword>
<dbReference type="Proteomes" id="UP001595444">
    <property type="component" value="Unassembled WGS sequence"/>
</dbReference>
<dbReference type="Gene3D" id="3.30.160.810">
    <property type="match status" value="1"/>
</dbReference>
<dbReference type="Pfam" id="PF00297">
    <property type="entry name" value="Ribosomal_L3"/>
    <property type="match status" value="1"/>
</dbReference>
<evidence type="ECO:0000256" key="9">
    <source>
        <dbReference type="RuleBase" id="RU003905"/>
    </source>
</evidence>
<evidence type="ECO:0000256" key="3">
    <source>
        <dbReference type="ARBA" id="ARBA00022730"/>
    </source>
</evidence>
<comment type="subunit">
    <text evidence="8 10">Part of the 50S ribosomal subunit. Forms a cluster with proteins L14 and L19.</text>
</comment>
<dbReference type="InterPro" id="IPR009000">
    <property type="entry name" value="Transl_B-barrel_sf"/>
</dbReference>
<dbReference type="GO" id="GO:0005840">
    <property type="term" value="C:ribosome"/>
    <property type="evidence" value="ECO:0007669"/>
    <property type="project" value="UniProtKB-KW"/>
</dbReference>
<feature type="modified residue" description="N5-methylglutamine" evidence="8">
    <location>
        <position position="151"/>
    </location>
</feature>
<dbReference type="InterPro" id="IPR019927">
    <property type="entry name" value="Ribosomal_uL3_bac/org-type"/>
</dbReference>
<evidence type="ECO:0000313" key="12">
    <source>
        <dbReference type="EMBL" id="MFC3053357.1"/>
    </source>
</evidence>
<keyword evidence="6 8" id="KW-0687">Ribonucleoprotein</keyword>
<evidence type="ECO:0000256" key="5">
    <source>
        <dbReference type="ARBA" id="ARBA00022980"/>
    </source>
</evidence>
<keyword evidence="2 8" id="KW-0488">Methylation</keyword>
<evidence type="ECO:0000256" key="11">
    <source>
        <dbReference type="SAM" id="MobiDB-lite"/>
    </source>
</evidence>
<keyword evidence="4 8" id="KW-0694">RNA-binding</keyword>
<evidence type="ECO:0000256" key="2">
    <source>
        <dbReference type="ARBA" id="ARBA00022481"/>
    </source>
</evidence>
<comment type="function">
    <text evidence="8 10">One of the primary rRNA binding proteins, it binds directly near the 3'-end of the 23S rRNA, where it nucleates assembly of the 50S subunit.</text>
</comment>
<organism evidence="12 13">
    <name type="scientific">Kordiimonas pumila</name>
    <dbReference type="NCBI Taxonomy" id="2161677"/>
    <lineage>
        <taxon>Bacteria</taxon>
        <taxon>Pseudomonadati</taxon>
        <taxon>Pseudomonadota</taxon>
        <taxon>Alphaproteobacteria</taxon>
        <taxon>Kordiimonadales</taxon>
        <taxon>Kordiimonadaceae</taxon>
        <taxon>Kordiimonas</taxon>
    </lineage>
</organism>
<dbReference type="InterPro" id="IPR000597">
    <property type="entry name" value="Ribosomal_uL3"/>
</dbReference>
<sequence>MRTGLIAKKLGMTRIFNDAGQHVPVTVLQLDSCQVVAQRTTEKDGYTALQLGAGARKVKNVSKAQRGHFAKAEVEPKAKIAEFRVAEDALVEVGAELTADHFLIGQRVDVVGASKGKGFAGAMKRHNFGGLRASHGVSVSHRSHGSTGQCQDPGRVFKGKKMAGHLGDHRTTVQSLEIVETRVEEGLILVKGGIPGSKESWVLISDAAKKAAPEGLPMPAAFRAPAKTEAAAPSVEAAVEAPAEAPAADAAEDNKE</sequence>
<name>A0ABV7D839_9PROT</name>
<evidence type="ECO:0000256" key="10">
    <source>
        <dbReference type="RuleBase" id="RU003906"/>
    </source>
</evidence>
<reference evidence="13" key="1">
    <citation type="journal article" date="2019" name="Int. J. Syst. Evol. Microbiol.">
        <title>The Global Catalogue of Microorganisms (GCM) 10K type strain sequencing project: providing services to taxonomists for standard genome sequencing and annotation.</title>
        <authorList>
            <consortium name="The Broad Institute Genomics Platform"/>
            <consortium name="The Broad Institute Genome Sequencing Center for Infectious Disease"/>
            <person name="Wu L."/>
            <person name="Ma J."/>
        </authorList>
    </citation>
    <scope>NUCLEOTIDE SEQUENCE [LARGE SCALE GENOMIC DNA]</scope>
    <source>
        <strain evidence="13">KCTC 62164</strain>
    </source>
</reference>
<dbReference type="PANTHER" id="PTHR11229:SF16">
    <property type="entry name" value="LARGE RIBOSOMAL SUBUNIT PROTEIN UL3C"/>
    <property type="match status" value="1"/>
</dbReference>
<dbReference type="PROSITE" id="PS00474">
    <property type="entry name" value="RIBOSOMAL_L3"/>
    <property type="match status" value="1"/>
</dbReference>
<dbReference type="SUPFAM" id="SSF50447">
    <property type="entry name" value="Translation proteins"/>
    <property type="match status" value="1"/>
</dbReference>
<protein>
    <recommendedName>
        <fullName evidence="7 8">Large ribosomal subunit protein uL3</fullName>
    </recommendedName>
</protein>
<dbReference type="PANTHER" id="PTHR11229">
    <property type="entry name" value="50S RIBOSOMAL PROTEIN L3"/>
    <property type="match status" value="1"/>
</dbReference>
<dbReference type="Gene3D" id="2.40.30.10">
    <property type="entry name" value="Translation factors"/>
    <property type="match status" value="1"/>
</dbReference>
<dbReference type="EMBL" id="JBHRSL010000025">
    <property type="protein sequence ID" value="MFC3053357.1"/>
    <property type="molecule type" value="Genomic_DNA"/>
</dbReference>
<accession>A0ABV7D839</accession>